<organism evidence="4 5">
    <name type="scientific">Albugo candida</name>
    <dbReference type="NCBI Taxonomy" id="65357"/>
    <lineage>
        <taxon>Eukaryota</taxon>
        <taxon>Sar</taxon>
        <taxon>Stramenopiles</taxon>
        <taxon>Oomycota</taxon>
        <taxon>Peronosporomycetes</taxon>
        <taxon>Albuginales</taxon>
        <taxon>Albuginaceae</taxon>
        <taxon>Albugo</taxon>
    </lineage>
</organism>
<evidence type="ECO:0000256" key="2">
    <source>
        <dbReference type="PROSITE-ProRule" id="PRU00035"/>
    </source>
</evidence>
<dbReference type="Pfam" id="PF00439">
    <property type="entry name" value="Bromodomain"/>
    <property type="match status" value="1"/>
</dbReference>
<dbReference type="InterPro" id="IPR018359">
    <property type="entry name" value="Bromodomain_CS"/>
</dbReference>
<dbReference type="Proteomes" id="UP000053237">
    <property type="component" value="Unassembled WGS sequence"/>
</dbReference>
<evidence type="ECO:0000259" key="3">
    <source>
        <dbReference type="PROSITE" id="PS50014"/>
    </source>
</evidence>
<dbReference type="PRINTS" id="PR00503">
    <property type="entry name" value="BROMODOMAIN"/>
</dbReference>
<dbReference type="SUPFAM" id="SSF47370">
    <property type="entry name" value="Bromodomain"/>
    <property type="match status" value="1"/>
</dbReference>
<dbReference type="Pfam" id="PF06209">
    <property type="entry name" value="COBRA1"/>
    <property type="match status" value="1"/>
</dbReference>
<comment type="caution">
    <text evidence="4">The sequence shown here is derived from an EMBL/GenBank/DDBJ whole genome shotgun (WGS) entry which is preliminary data.</text>
</comment>
<dbReference type="InterPro" id="IPR001487">
    <property type="entry name" value="Bromodomain"/>
</dbReference>
<feature type="domain" description="Bromo" evidence="3">
    <location>
        <begin position="484"/>
        <end position="537"/>
    </location>
</feature>
<proteinExistence type="predicted"/>
<reference evidence="4 5" key="1">
    <citation type="submission" date="2012-05" db="EMBL/GenBank/DDBJ databases">
        <title>Recombination and specialization in a pathogen metapopulation.</title>
        <authorList>
            <person name="Gardiner A."/>
            <person name="Kemen E."/>
            <person name="Schultz-Larsen T."/>
            <person name="MacLean D."/>
            <person name="Van Oosterhout C."/>
            <person name="Jones J.D.G."/>
        </authorList>
    </citation>
    <scope>NUCLEOTIDE SEQUENCE [LARGE SCALE GENOMIC DNA]</scope>
    <source>
        <strain evidence="4 5">Ac Nc2</strain>
    </source>
</reference>
<dbReference type="Gene3D" id="1.20.920.10">
    <property type="entry name" value="Bromodomain-like"/>
    <property type="match status" value="1"/>
</dbReference>
<dbReference type="GO" id="GO:0005634">
    <property type="term" value="C:nucleus"/>
    <property type="evidence" value="ECO:0007669"/>
    <property type="project" value="InterPro"/>
</dbReference>
<name>A0A024FVL3_9STRA</name>
<accession>A0A024FVL3</accession>
<evidence type="ECO:0000313" key="4">
    <source>
        <dbReference type="EMBL" id="CCI11056.1"/>
    </source>
</evidence>
<dbReference type="OrthoDB" id="21449at2759"/>
<dbReference type="PANTHER" id="PTHR13503:SF3">
    <property type="entry name" value="NEGATIVE ELONGATION FACTOR B"/>
    <property type="match status" value="1"/>
</dbReference>
<dbReference type="STRING" id="65357.A0A024FVL3"/>
<dbReference type="PANTHER" id="PTHR13503">
    <property type="entry name" value="NEGATIVE ELONGATION FACTOR COMPLEX MEMBER B"/>
    <property type="match status" value="1"/>
</dbReference>
<dbReference type="PROSITE" id="PS00633">
    <property type="entry name" value="BROMODOMAIN_1"/>
    <property type="match status" value="1"/>
</dbReference>
<keyword evidence="1 2" id="KW-0103">Bromodomain</keyword>
<protein>
    <recommendedName>
        <fullName evidence="3">Bromo domain-containing protein</fullName>
    </recommendedName>
</protein>
<dbReference type="GO" id="GO:0045892">
    <property type="term" value="P:negative regulation of DNA-templated transcription"/>
    <property type="evidence" value="ECO:0007669"/>
    <property type="project" value="InterPro"/>
</dbReference>
<sequence length="953" mass="110028">MSAKNEGIKLKLKLPIDVIPSPQLINANKDRKRHSNSYRTKAGAAASIDISKLLLGAQGAIKLKELLSTAPDPGDAILQFQKSYGIPPLHSSRKLNVCTNDTQEAYKRANEHTEGNTDNESNVDAFDRQPLLPAIHLLSLLQVSKSEAYTYLLQKLLNELHLRINQLDEQQLQSLLDETFPYIEFRELRSLVIAILSRQEYTPPIFLHQLTENRKLLAELPVVVRRKIMHVDMNQWREFVNAIIEEYINEWNTLLLTRRNQNQNQTHTLFDMTQYVESLCVDHIHANESNGGSRLVSRKAHFSFEERRKSKRRKSSKALSQLMDMIVDSRQLYLDTLKIWKERIKTVKSLGKDLHAKASKEYLPFLGAMRFDVSNLNRDKLGAKAERIHKFSWNLDRLLRVHTEEARIDDQQLLDIQNAIKELRSEESPSSQKTRTYNTDYIDEDDYFELIRSAPSPSSMTSLVEKISKIDHHRIFADPVPDTVPNYHKTVQNPMDLYTMRRKAADGQYQSAESLRKDFDLMIENCLFFNSDTTIYYKEGKRVGKRGSELIDRNTQIMKGVPLRFEVTKRRKVMGIETTLEYLSSCAIPHQDLSSNIGMIAEQTCEPSLFDIAMVMCDPLVRNALCEAIFRELNRCWQQKQLPTDSLVCKSCIQLLQLGNFATIRRKQRKYDYQVRAPSLIVMRVFLPMIARVIKIQDRVGNDRTFESITSTSNDFLDSSLWYPLLQSSPTIRDISKRFIVHLIQNKSNFDVGATILKHLLQIEHRAIVNDKFFLCEFRLIITQAVAGIAGDTTSVNDATTEVERSSSDVAHSIRTSKVWKLFVDDFYLRVLEDLLPHSISALENDVAARISINSDGKNVSDDDYVNMEFEMYGFFEQITIFFADIFLSKFTPIQWNVDFVSQYIHQILGLLKSCWREELYYTRLWGSKTFKNCRDSFEGIFAAFPTSNINTV</sequence>
<keyword evidence="5" id="KW-1185">Reference proteome</keyword>
<dbReference type="InterPro" id="IPR036427">
    <property type="entry name" value="Bromodomain-like_sf"/>
</dbReference>
<evidence type="ECO:0000313" key="5">
    <source>
        <dbReference type="Proteomes" id="UP000053237"/>
    </source>
</evidence>
<dbReference type="EMBL" id="CAIX01000531">
    <property type="protein sequence ID" value="CCI11056.1"/>
    <property type="molecule type" value="Genomic_DNA"/>
</dbReference>
<dbReference type="InterPro" id="IPR010405">
    <property type="entry name" value="COBRA1"/>
</dbReference>
<evidence type="ECO:0000256" key="1">
    <source>
        <dbReference type="ARBA" id="ARBA00023117"/>
    </source>
</evidence>
<dbReference type="InParanoid" id="A0A024FVL3"/>
<gene>
    <name evidence="4" type="ORF">BN9_123030</name>
</gene>
<dbReference type="PROSITE" id="PS50014">
    <property type="entry name" value="BROMODOMAIN_2"/>
    <property type="match status" value="1"/>
</dbReference>
<dbReference type="SMART" id="SM00297">
    <property type="entry name" value="BROMO"/>
    <property type="match status" value="1"/>
</dbReference>
<dbReference type="AlphaFoldDB" id="A0A024FVL3"/>